<dbReference type="Proteomes" id="UP000271087">
    <property type="component" value="Unassembled WGS sequence"/>
</dbReference>
<reference evidence="5" key="1">
    <citation type="submission" date="2016-06" db="UniProtKB">
        <authorList>
            <consortium name="WormBaseParasite"/>
        </authorList>
    </citation>
    <scope>IDENTIFICATION</scope>
</reference>
<dbReference type="AlphaFoldDB" id="A0A182E5L2"/>
<proteinExistence type="inferred from homology"/>
<accession>A0A182E5L2</accession>
<feature type="domain" description="UDENN" evidence="2">
    <location>
        <begin position="6"/>
        <end position="472"/>
    </location>
</feature>
<sequence>MVSSILYVAVIGFHHKRGCQIEYCYPPLIGDEGELPAAWQNLPSLALPDGAHNVDHDIIYFLLPSLDDPNRSVFGISCYRQISAKDLLNKSTDVTRSTVQKSVCVLSRVPLFGVLTAKLELITKAYFNERDFAKVDVLSQMYENLCEMFPDVETEEQVAVMDISVQSLLTTFRHRVLVLFKLLLLEKKIVFYISPVFQLGQLMIALISLFPQLVEKGLFHAAAYNPNTSECWNDDKSVDKDKIVSAVDCTSETQLSNSSSVESCSNLKQKQILDTDSYGFPLSIFTKGSLFHPYLSICHLDMIRSDKTRAYCIGTTNALFVQRRDLLDVIVTIDEVGDGSIDILDIELKRSLALTAADLRFVDFVLKEIEANAKSPSWEGSDDWIRLQMQAYLLSLIATVRADLKNSLDDFNEAFIAEWKMSNNYRIWSCGDYPDLASTVPGHPFAGGLSISDVLLRMEHSAGGMGSGRRVASAVVNTSKYFADTGTKVKTSISAWLKGTRQA</sequence>
<evidence type="ECO:0000313" key="3">
    <source>
        <dbReference type="EMBL" id="VDK68597.1"/>
    </source>
</evidence>
<keyword evidence="4" id="KW-1185">Reference proteome</keyword>
<evidence type="ECO:0000256" key="1">
    <source>
        <dbReference type="ARBA" id="ARBA00038178"/>
    </source>
</evidence>
<dbReference type="PANTHER" id="PTHR31017:SF1">
    <property type="entry name" value="LATE SECRETORY PATHWAY PROTEIN AVL9 HOMOLOG"/>
    <property type="match status" value="1"/>
</dbReference>
<protein>
    <submittedName>
        <fullName evidence="5">UDENN domain-containing protein</fullName>
    </submittedName>
</protein>
<dbReference type="Pfam" id="PF09794">
    <property type="entry name" value="Avl9"/>
    <property type="match status" value="1"/>
</dbReference>
<dbReference type="EMBL" id="UYRW01000612">
    <property type="protein sequence ID" value="VDK68597.1"/>
    <property type="molecule type" value="Genomic_DNA"/>
</dbReference>
<evidence type="ECO:0000259" key="2">
    <source>
        <dbReference type="PROSITE" id="PS50211"/>
    </source>
</evidence>
<dbReference type="PROSITE" id="PS50211">
    <property type="entry name" value="DENN"/>
    <property type="match status" value="1"/>
</dbReference>
<dbReference type="InterPro" id="IPR037516">
    <property type="entry name" value="Tripartite_DENN"/>
</dbReference>
<reference evidence="3 4" key="2">
    <citation type="submission" date="2018-08" db="EMBL/GenBank/DDBJ databases">
        <authorList>
            <person name="Laetsch R D."/>
            <person name="Stevens L."/>
            <person name="Kumar S."/>
            <person name="Blaxter L. M."/>
        </authorList>
    </citation>
    <scope>NUCLEOTIDE SEQUENCE [LARGE SCALE GENOMIC DNA]</scope>
</reference>
<dbReference type="WBParaSite" id="nOo.2.0.1.t03293-RA">
    <property type="protein sequence ID" value="nOo.2.0.1.t03293-RA"/>
    <property type="gene ID" value="nOo.2.0.1.g03293"/>
</dbReference>
<name>A0A182E5L2_ONCOC</name>
<dbReference type="InterPro" id="IPR051731">
    <property type="entry name" value="DENND11/AVL9_GEFs"/>
</dbReference>
<dbReference type="GO" id="GO:0005737">
    <property type="term" value="C:cytoplasm"/>
    <property type="evidence" value="ECO:0007669"/>
    <property type="project" value="TreeGrafter"/>
</dbReference>
<dbReference type="STRING" id="42157.A0A182E5L2"/>
<evidence type="ECO:0000313" key="5">
    <source>
        <dbReference type="WBParaSite" id="nOo.2.0.1.t03293-RA"/>
    </source>
</evidence>
<evidence type="ECO:0000313" key="4">
    <source>
        <dbReference type="Proteomes" id="UP000271087"/>
    </source>
</evidence>
<dbReference type="InterPro" id="IPR018307">
    <property type="entry name" value="ABL9/DENND6_dom"/>
</dbReference>
<comment type="similarity">
    <text evidence="1">Belongs to the AVL9 family.</text>
</comment>
<dbReference type="OrthoDB" id="26278at2759"/>
<gene>
    <name evidence="3" type="ORF">NOO_LOCUS3293</name>
</gene>
<dbReference type="PANTHER" id="PTHR31017">
    <property type="entry name" value="LATE SECRETORY PATHWAY PROTEIN AVL9-RELATED"/>
    <property type="match status" value="1"/>
</dbReference>
<organism evidence="5">
    <name type="scientific">Onchocerca ochengi</name>
    <name type="common">Filarial nematode worm</name>
    <dbReference type="NCBI Taxonomy" id="42157"/>
    <lineage>
        <taxon>Eukaryota</taxon>
        <taxon>Metazoa</taxon>
        <taxon>Ecdysozoa</taxon>
        <taxon>Nematoda</taxon>
        <taxon>Chromadorea</taxon>
        <taxon>Rhabditida</taxon>
        <taxon>Spirurina</taxon>
        <taxon>Spiruromorpha</taxon>
        <taxon>Filarioidea</taxon>
        <taxon>Onchocercidae</taxon>
        <taxon>Onchocerca</taxon>
    </lineage>
</organism>